<dbReference type="InterPro" id="IPR042202">
    <property type="entry name" value="Duffy-ag-bd_sf"/>
</dbReference>
<dbReference type="InterPro" id="IPR004258">
    <property type="entry name" value="DBL"/>
</dbReference>
<dbReference type="InterPro" id="IPR054595">
    <property type="entry name" value="DBL_C"/>
</dbReference>
<feature type="domain" description="Duffy-antigen binding" evidence="4">
    <location>
        <begin position="1136"/>
        <end position="1305"/>
    </location>
</feature>
<dbReference type="FunFam" id="1.10.1900.40:FF:000001">
    <property type="entry name" value="Erythrocyte membrane protein 1"/>
    <property type="match status" value="1"/>
</dbReference>
<dbReference type="Pfam" id="PF03011">
    <property type="entry name" value="PFEMP"/>
    <property type="match status" value="2"/>
</dbReference>
<feature type="domain" description="Duffy-antigen binding" evidence="4">
    <location>
        <begin position="779"/>
        <end position="953"/>
    </location>
</feature>
<protein>
    <submittedName>
        <fullName evidence="10">Erythrocyte membrane protein 1</fullName>
    </submittedName>
</protein>
<evidence type="ECO:0000259" key="5">
    <source>
        <dbReference type="Pfam" id="PF15445"/>
    </source>
</evidence>
<dbReference type="OrthoDB" id="379146at2759"/>
<evidence type="ECO:0000313" key="10">
    <source>
        <dbReference type="EMBL" id="KNG75311.1"/>
    </source>
</evidence>
<feature type="domain" description="Duffy-binding-like" evidence="9">
    <location>
        <begin position="306"/>
        <end position="453"/>
    </location>
</feature>
<feature type="domain" description="PfEMP1 CIDRalpha1" evidence="8">
    <location>
        <begin position="502"/>
        <end position="560"/>
    </location>
</feature>
<dbReference type="Pfam" id="PF15447">
    <property type="entry name" value="NTS"/>
    <property type="match status" value="1"/>
</dbReference>
<dbReference type="Gene3D" id="1.20.1310.20">
    <property type="entry name" value="Duffy-antigen binding domain"/>
    <property type="match status" value="6"/>
</dbReference>
<proteinExistence type="predicted"/>
<feature type="domain" description="Duffy-antigen binding" evidence="4">
    <location>
        <begin position="1904"/>
        <end position="2078"/>
    </location>
</feature>
<feature type="region of interest" description="Disordered" evidence="2">
    <location>
        <begin position="1"/>
        <end position="21"/>
    </location>
</feature>
<evidence type="ECO:0000259" key="6">
    <source>
        <dbReference type="Pfam" id="PF15447"/>
    </source>
</evidence>
<evidence type="ECO:0000259" key="8">
    <source>
        <dbReference type="Pfam" id="PF21807"/>
    </source>
</evidence>
<dbReference type="InterPro" id="IPR049158">
    <property type="entry name" value="PfEMP1_CIDRalpha1_dom"/>
</dbReference>
<evidence type="ECO:0000259" key="3">
    <source>
        <dbReference type="Pfam" id="PF03011"/>
    </source>
</evidence>
<dbReference type="Pfam" id="PF22672">
    <property type="entry name" value="DBL_C"/>
    <property type="match status" value="2"/>
</dbReference>
<dbReference type="Gene3D" id="1.10.1900.40">
    <property type="entry name" value="Acidic terminal segments, variant surface antigen of PfEMP1"/>
    <property type="match status" value="2"/>
</dbReference>
<dbReference type="Proteomes" id="UP000054562">
    <property type="component" value="Unassembled WGS sequence"/>
</dbReference>
<dbReference type="SUPFAM" id="SSF140924">
    <property type="entry name" value="Duffy binding domain-like"/>
    <property type="match status" value="8"/>
</dbReference>
<dbReference type="Pfam" id="PF05424">
    <property type="entry name" value="Duffy_binding"/>
    <property type="match status" value="6"/>
</dbReference>
<reference evidence="11" key="2">
    <citation type="submission" date="2015-07" db="EMBL/GenBank/DDBJ databases">
        <title>The genome sequence of Plasmodium falciparum IGH-CR14.</title>
        <authorList>
            <consortium name="The Broad Institute Genome Sequencing Platform"/>
            <person name="Volkman S.K."/>
            <person name="Neafsey D.E."/>
            <person name="Dash A.P."/>
            <person name="Chitnis C.E."/>
            <person name="Hartl D.L."/>
            <person name="Young S.K."/>
            <person name="Kodira C.D."/>
            <person name="Zeng Q."/>
            <person name="Koehrsen M."/>
            <person name="Godfrey P."/>
            <person name="Alvarado L."/>
            <person name="Berlin A."/>
            <person name="Borenstein D."/>
            <person name="Chen Z."/>
            <person name="Engels R."/>
            <person name="Freedman E."/>
            <person name="Gellesch M."/>
            <person name="Goldberg J."/>
            <person name="Griggs A."/>
            <person name="Gujja S."/>
            <person name="Heiman D."/>
            <person name="Hepburn T."/>
            <person name="Howarth C."/>
            <person name="Jen D."/>
            <person name="Larson L."/>
            <person name="Lewis B."/>
            <person name="Mehta T."/>
            <person name="Park D."/>
            <person name="Pearson M."/>
            <person name="Roberts A."/>
            <person name="Saif S."/>
            <person name="Shea T."/>
            <person name="Shenoy N."/>
            <person name="Sisk P."/>
            <person name="Stolte C."/>
            <person name="Sykes S."/>
            <person name="Walk T."/>
            <person name="White J."/>
            <person name="Yandava C."/>
            <person name="Wirth D.F."/>
            <person name="Nusbaum C."/>
            <person name="Birren B."/>
        </authorList>
    </citation>
    <scope>NUCLEOTIDE SEQUENCE [LARGE SCALE GENOMIC DNA]</scope>
    <source>
        <strain evidence="11">IGH-CR14</strain>
    </source>
</reference>
<organism evidence="10 11">
    <name type="scientific">Plasmodium falciparum IGH-CR14</name>
    <dbReference type="NCBI Taxonomy" id="580059"/>
    <lineage>
        <taxon>Eukaryota</taxon>
        <taxon>Sar</taxon>
        <taxon>Alveolata</taxon>
        <taxon>Apicomplexa</taxon>
        <taxon>Aconoidasida</taxon>
        <taxon>Haemosporida</taxon>
        <taxon>Plasmodiidae</taxon>
        <taxon>Plasmodium</taxon>
        <taxon>Plasmodium (Laverania)</taxon>
    </lineage>
</organism>
<feature type="domain" description="Duffy-antigen binding" evidence="4">
    <location>
        <begin position="2331"/>
        <end position="2499"/>
    </location>
</feature>
<dbReference type="FunFam" id="1.20.58.1930:FF:000001">
    <property type="entry name" value="Erythrocyte membrane protein 1, PfEMP1"/>
    <property type="match status" value="1"/>
</dbReference>
<sequence>MGASQSKPSKPSVNITESEKSARNVLERYAESIKQQAENDASGYKKELKGKLEEASFCGAYCEWIGVPKYGFSDPCYLHHMKNTNLLNNSVNERNPCHGRNQKRFDEKEGFLCEFNIRDYKKIDAGTACAPPRRRHMCDKNLEALTVANTKNSNDLLGNILVTAKYEGDSIVNSYANSGMFNVCTALARSFADIGDIIRGKDLFLGGPSQEKKKLEENLKKIFENIKKKKKGLSELSTEKVREYWWAIHRKEVWKAITCDTEESDTYFKQSSEGKYSFTNGQCGHNEENVLTNLDYVPQYLRWFDEWGEEFCRIRNHKLKRIKDACRNESKQLYCSHNGYDCRQMSWKKNIESREHYCTGCFSACSIYNMWVDKQKKEFEKQKEKYKNEIETYASNKDKTGSKINEEYYKEFYEKLKNEYKDVHNFLTLLNEGRYCKEELQGEENVDFTNTNEKGASYRSKYCKVCPYCGVDCVGTNCKPKKEIYPNCEIDEIYSPDGAETTEINVINSGDKEGYIFEKLEDFCINGIKSNGKNYEQWKCYYDNKKNNNKCKMEINIANSKLKNKITSFDFFFDLWIKNLLRDTINWKNDLMNCINNTNKTNCNKTCNENCKCFEKWLNKKEDEWNKITGLLKNKNGTSQNYYNKLKSHFDNYFFLVINNVNQGEEKWKKFTDELRNKIDSSKAKKGTNDAQDSIKLLLDHEKKNAGTCLQNNPSEPCSKAEPQKSDENTQPQDTPPNSCGASGTTASVEQMCKEVERYIKENNEKTERNTGCNKKGKGECMPPRRKSLCIYKLTRDTDTKTIDQLKMSFIKSAALETYLAWENYKGNNNEDYTQLQNGDIPEGFKRIMFYTFGDFRDLFFGTDMSNHHYINTLKEKVNKVLSEKIPSKNKESLSDIKYEWWGKNGEDIWKGMLCGLTYDIQNGKNDIIEKLHKKHNYPCDLEVFASKPQFLRWFTEWGDEFCRERKKKEEKVVADCSKAKAYEGCEKEKNGGNCADACKKYKEYIGKKKVEYIKQEGKFNREKTQTKPGYENYSSQEAPDYLKNECLNSACNCMDKVHTISDYWTNPHKTYDDDKLGIKCQCPPPPCTIVDDILGDKSSMGYREGCKTKYKTPRSQWECGKSSGESGKGGKEDGDVCIPPRRQKLYVYELETFNGKTQEDLRQAFIKCAAVETFFSWHEYKQEKKREEKEQNEQNLGYIYSVEKNIQNDLKSGKIPEDFKRQMFYTFGDYRDIFFGNDIGKDKDILNEKLNKVFANGVSQPSSGNNSSVQQRKKWWNKYAKDIWEGMLCALSYDTETKKKDEKMQKTFIGDDTHKKNIYKYDNVTFGDTSDMTLPKFASRPPFLRWFTEWGDEFCRKKNTEIDKIINECRARNGKKGCSGDGFDCNEIGPKEDETFVTFSCPSCAISCRSYKKWINTKKNEFNEQKSKYDKEIKDVQSKNYDNYDKEFVEMLRSKDVSVDSFLKMLKEGPCSNNNNVQSIINFTQPAETFKHAEYCDPCPVFGDKCKKGDCKDVSEVFCRKTKNKFPVAVKNKPGNIDVNMLVIDSTENRFAGSLNNFCNDTGIFKGIREDKWSCGYVCELDICKPNTSNKNINDEQNIPIRALFKRWVEIFLKDYNKINNKISPCINNEKKHICIDDCIKNCKCVEQWINLKKLEWKNIKERYQKQYNIDDENMKSLVRNFLEEGYFHSDINKAKEEFKELREFEYSSGCTDKVPSQNNECKKNDVIKVLLSSLEKKINDCKNERDEKTQANCKNLRTNDDTPTEDIPIYDKPSHMLYPPPFCNIPPNPCSGSGVTNVVTVKDMAREMQKEVHEGMLKRSGDKGESKLKADAKLGQYHQNGVGSDLKKGNKICDITEKHSNAKSSRGYQYDGPCTGKDNSHQMFKVENGWKSKHQINTPDDVFLPPRREHFCTSNLENLNTKSEGLTGSNASDSLLGDVLLSAKYEADYIKKKYNHKNTPNDFKDKATKCRAMKYSFADIGDIIKGTDLWDGNGGEKTTQDRLKEVFCTIHKSLKQEKEEKKYTKDGVYLDLRKDWWEANRAKVWEVMKCKTTNGEFPCSNKEPTPIDDYIPQRLRWMIEWAEWYCKIQKKEYEDLRKKCGDCKEMGGQCMNGTDKCNTCMTACAEYWKKIEPWKQQWEKIKEKYEELYKKEEKHDDATNTGTPDPKDEKDVVDFLRKLQQANKDNNTIYATAAGYIHQEAKYLDCKTQTQFCEKENGDNSTSAGKENEKYAFKKPPPEYQQACNCNENTPSAPQIPQEEKICADNGTVKCEKVGKEGKIKVPMDPKNGEDHLNEVGNEHNCGGIIVSTNGQWKSTHDLNYNKLDKLMYVSPRRQKFCVHELDKAKDEPDLKNKLLTVAANQGYNLAIKYDEYRKHYFVPPCHALKYSFYDYEHIILGDDPLELHSPTEKKLKHVFKESLENYSSDNNKLKKKRQDFWNHNKSCVWEAMKCGYNQGKTIGEQKAQGKGTKNDVNNIPDINGCTNNTPTEFDNVPQFLMWFTEWSEDFCYQRKEQLKKLEEGCINYKCGNSDERKKQECKNACEAYQKWLKDWKDQYEQQTAKFDKDKKAGKFDGTSAEEDVEYASSVHEYLQEQLQKLCKNNDCACMKKTSTKDEETELLGENYFPEAMDYPPQEIENKCDCAIPSEPMSCVEQIAKHLRKKAEKNVKIYESTLKGNGTNYNDTCNLIKKQNVNHGEANCDFKTRYSNGTEAFKDLCDNKKNERFKIGEKWDLVEDTTDVKNKLYIPPRRKHMCMKKLENMVSTDISDSNTLLEKIQYVAQNEGDDIIYKLLSKYPCNESVICDAMKYSFADLGDIIRGRTKIRLNNDYNIEGELQKIFKKIQFDNNSSLNNMELTELREKWWDANRKNVWKAMTCNVPNDALLKKRINKTGDTSKPMDSSNTYTQTQQTKKCGHNTEPPDYDYIPERYRFLQEWSEYYCKALKEKNDEMKNECPECLKTGNCQKDKNDSICKQCINKCEDYSKFVSEWKAHFEEQNDIYKKLYIHDRSYGPSSGRRNSYIKFIQKLEESCKNPHSAEEYLDKSTHCTDYKFSERNNNENYYAFSTYPKGYKDKCKCHENAPSDPSKILNFIKDNIFKSANIPGLNTIKKAVPRIPKRIKNIRPDAHTIHELVARTFPYFVPFFQTDDKTPPTHNILNDVLPSAIPVGIALALTSIAFLYLKKKPKSTVDLIRVLDIHKGDYGIPTPKSSNRYIPYVSDTYKGKTYIYMEGDSDEDKYAFMSDTTDVTSSESEYEEMDINDIYVPGSPKYKTLIEVVLEPSKSNGNTLSKGDPLGDDMLPTTNTFTDEEWNELKHDFISQYIQSRLPMDVPQYDVSTQLPMNIVGNVFGDKMDEKPFITSIHDRDLYSGEEISYNIHMSTNSMDDPKYVSNNVYSGIDLINDTLSGNQHIDIYDEVLKRKENELFGTNYKKNTSNNYVAKLTNSDPVMNQLDLLHKWLDRHRNMCEKWNTKEELLDKLNEQWNKDNNSGDIPNDNKMLNTDVSIEINMDDTKGKKEFSNMDTNVDTPTMDSILDDLETYNEPFYDIYEDDVYYDVNDDENPFVDDIPMDHNKVDVPKKVHVEMKILNNTSNGTLEPEFPISDVWNI</sequence>
<feature type="domain" description="Plasmodium falciparum erythrocyte membrane protein 1 acidic terminal segment" evidence="5">
    <location>
        <begin position="3167"/>
        <end position="3608"/>
    </location>
</feature>
<dbReference type="InterPro" id="IPR041480">
    <property type="entry name" value="CIDR1_gamma"/>
</dbReference>
<feature type="domain" description="Duffy-binding-like" evidence="9">
    <location>
        <begin position="1350"/>
        <end position="1495"/>
    </location>
</feature>
<dbReference type="FunFam" id="1.20.58.830:FF:000021">
    <property type="entry name" value="Erythrocyte membrane protein 1, PfEMP1"/>
    <property type="match status" value="1"/>
</dbReference>
<feature type="compositionally biased region" description="Polar residues" evidence="2">
    <location>
        <begin position="2893"/>
        <end position="2913"/>
    </location>
</feature>
<dbReference type="EMBL" id="GG665045">
    <property type="protein sequence ID" value="KNG75311.1"/>
    <property type="molecule type" value="Genomic_DNA"/>
</dbReference>
<dbReference type="GO" id="GO:0016020">
    <property type="term" value="C:membrane"/>
    <property type="evidence" value="ECO:0007669"/>
    <property type="project" value="InterPro"/>
</dbReference>
<evidence type="ECO:0000256" key="1">
    <source>
        <dbReference type="SAM" id="Coils"/>
    </source>
</evidence>
<feature type="region of interest" description="Disordered" evidence="2">
    <location>
        <begin position="708"/>
        <end position="746"/>
    </location>
</feature>
<gene>
    <name evidence="10" type="ORF">PFMG_01539</name>
</gene>
<feature type="domain" description="Duffy-antigen binding" evidence="4">
    <location>
        <begin position="2746"/>
        <end position="2932"/>
    </location>
</feature>
<name>A0A0L1I6M7_PLAFA</name>
<feature type="domain" description="Cysteine-rich interdomain region 1 gamma" evidence="7">
    <location>
        <begin position="1539"/>
        <end position="1588"/>
    </location>
</feature>
<evidence type="ECO:0000259" key="4">
    <source>
        <dbReference type="Pfam" id="PF05424"/>
    </source>
</evidence>
<feature type="domain" description="Duffy-binding-like" evidence="3">
    <location>
        <begin position="1605"/>
        <end position="1750"/>
    </location>
</feature>
<dbReference type="InterPro" id="IPR044932">
    <property type="entry name" value="PfEMP1_ATS_sf"/>
</dbReference>
<dbReference type="Gene3D" id="1.20.58.1930">
    <property type="match status" value="2"/>
</dbReference>
<feature type="compositionally biased region" description="Polar residues" evidence="2">
    <location>
        <begin position="729"/>
        <end position="746"/>
    </location>
</feature>
<feature type="domain" description="Duffy-binding-like" evidence="3">
    <location>
        <begin position="572"/>
        <end position="715"/>
    </location>
</feature>
<dbReference type="InterPro" id="IPR029211">
    <property type="entry name" value="PfEMP1_ATS"/>
</dbReference>
<dbReference type="InterPro" id="IPR008602">
    <property type="entry name" value="Duffy-antigen-binding"/>
</dbReference>
<dbReference type="Pfam" id="PF18562">
    <property type="entry name" value="CIDR1_gamma"/>
    <property type="match status" value="1"/>
</dbReference>
<feature type="region of interest" description="Disordered" evidence="2">
    <location>
        <begin position="2892"/>
        <end position="2921"/>
    </location>
</feature>
<feature type="coiled-coil region" evidence="1">
    <location>
        <begin position="369"/>
        <end position="396"/>
    </location>
</feature>
<reference evidence="11" key="1">
    <citation type="submission" date="2015-07" db="EMBL/GenBank/DDBJ databases">
        <title>Annotation of Plasmodium falciparum IGH-CR14.</title>
        <authorList>
            <consortium name="The Broad Institute Genome Sequencing Platform"/>
            <person name="Volkman S.K."/>
            <person name="Neafsey D.E."/>
            <person name="Dash A.P."/>
            <person name="Chitnis C.E."/>
            <person name="Hartl D.L."/>
            <person name="Young S.K."/>
            <person name="Zeng Q."/>
            <person name="Koehrsen M."/>
            <person name="Alvarado L."/>
            <person name="Berlin A."/>
            <person name="Borenstein D."/>
            <person name="Chapman S.B."/>
            <person name="Chen Z."/>
            <person name="Engels R."/>
            <person name="Freedman E."/>
            <person name="Gellesch M."/>
            <person name="Goldberg J."/>
            <person name="Griggs A."/>
            <person name="Gujja S."/>
            <person name="Heilman E.R."/>
            <person name="Heiman D.I."/>
            <person name="Howarth C."/>
            <person name="Jen D."/>
            <person name="Larson L."/>
            <person name="Mehta T."/>
            <person name="Neiman D."/>
            <person name="Park D."/>
            <person name="Pearson M."/>
            <person name="Roberts A."/>
            <person name="Saif S."/>
            <person name="Shea T."/>
            <person name="Shenoy N."/>
            <person name="Sisk P."/>
            <person name="Stolte C."/>
            <person name="Sykes S."/>
            <person name="Walk T."/>
            <person name="White J."/>
            <person name="Yandava C."/>
            <person name="Haas B."/>
            <person name="Henn M.R."/>
            <person name="Nusbaum C."/>
            <person name="Birren B."/>
        </authorList>
    </citation>
    <scope>NUCLEOTIDE SEQUENCE [LARGE SCALE GENOMIC DNA]</scope>
    <source>
        <strain evidence="11">IGH-CR14</strain>
    </source>
</reference>
<evidence type="ECO:0000259" key="9">
    <source>
        <dbReference type="Pfam" id="PF22672"/>
    </source>
</evidence>
<feature type="domain" description="Duffy-antigen binding" evidence="4">
    <location>
        <begin position="128"/>
        <end position="302"/>
    </location>
</feature>
<feature type="compositionally biased region" description="Polar residues" evidence="2">
    <location>
        <begin position="1"/>
        <end position="16"/>
    </location>
</feature>
<dbReference type="FunFam" id="1.20.58.830:FF:000005">
    <property type="entry name" value="Erythrocyte membrane protein 1, PfEMP1"/>
    <property type="match status" value="1"/>
</dbReference>
<evidence type="ECO:0000259" key="7">
    <source>
        <dbReference type="Pfam" id="PF18562"/>
    </source>
</evidence>
<accession>A0A0L1I6M7</accession>
<dbReference type="Gene3D" id="1.20.58.830">
    <property type="match status" value="6"/>
</dbReference>
<evidence type="ECO:0000313" key="11">
    <source>
        <dbReference type="Proteomes" id="UP000054562"/>
    </source>
</evidence>
<feature type="region of interest" description="Disordered" evidence="2">
    <location>
        <begin position="2153"/>
        <end position="2172"/>
    </location>
</feature>
<dbReference type="Pfam" id="PF15445">
    <property type="entry name" value="ATS"/>
    <property type="match status" value="1"/>
</dbReference>
<dbReference type="GO" id="GO:0046789">
    <property type="term" value="F:host cell surface receptor binding"/>
    <property type="evidence" value="ECO:0007669"/>
    <property type="project" value="InterPro"/>
</dbReference>
<feature type="domain" description="Plasmodium falciparum erythrocyte membrane protein-1 N-terminal segment" evidence="6">
    <location>
        <begin position="21"/>
        <end position="56"/>
    </location>
</feature>
<keyword evidence="1" id="KW-0175">Coiled coil</keyword>
<dbReference type="InterPro" id="IPR029210">
    <property type="entry name" value="PfEMP1_NTS"/>
</dbReference>
<dbReference type="FunFam" id="1.10.1900.40:FF:000004">
    <property type="entry name" value="Erythrocyte membrane protein 1, PfEMP1"/>
    <property type="match status" value="1"/>
</dbReference>
<dbReference type="Pfam" id="PF21807">
    <property type="entry name" value="PfEMP1_CIDRalpha1_dom"/>
    <property type="match status" value="1"/>
</dbReference>
<evidence type="ECO:0000256" key="2">
    <source>
        <dbReference type="SAM" id="MobiDB-lite"/>
    </source>
</evidence>